<feature type="chain" id="PRO_5018007698" evidence="1">
    <location>
        <begin position="26"/>
        <end position="175"/>
    </location>
</feature>
<keyword evidence="3" id="KW-1185">Reference proteome</keyword>
<proteinExistence type="predicted"/>
<evidence type="ECO:0000313" key="3">
    <source>
        <dbReference type="Proteomes" id="UP000281474"/>
    </source>
</evidence>
<dbReference type="RefSeq" id="WP_121839654.1">
    <property type="nucleotide sequence ID" value="NZ_ML014795.1"/>
</dbReference>
<accession>A0A3L8PWN4</accession>
<gene>
    <name evidence="2" type="ORF">D5018_14165</name>
</gene>
<evidence type="ECO:0000313" key="2">
    <source>
        <dbReference type="EMBL" id="RLV59033.1"/>
    </source>
</evidence>
<name>A0A3L8PWN4_9GAMM</name>
<dbReference type="Proteomes" id="UP000281474">
    <property type="component" value="Unassembled WGS sequence"/>
</dbReference>
<keyword evidence="1" id="KW-0732">Signal</keyword>
<feature type="signal peptide" evidence="1">
    <location>
        <begin position="1"/>
        <end position="25"/>
    </location>
</feature>
<dbReference type="OrthoDB" id="9828758at2"/>
<evidence type="ECO:0000256" key="1">
    <source>
        <dbReference type="SAM" id="SignalP"/>
    </source>
</evidence>
<reference evidence="2 3" key="1">
    <citation type="submission" date="2018-09" db="EMBL/GenBank/DDBJ databases">
        <title>Phylogeny of the Shewanellaceae, and recommendation for two new genera, Pseudoshewanella and Parashewanella.</title>
        <authorList>
            <person name="Wang G."/>
        </authorList>
    </citation>
    <scope>NUCLEOTIDE SEQUENCE [LARGE SCALE GENOMIC DNA]</scope>
    <source>
        <strain evidence="2 3">C51</strain>
    </source>
</reference>
<dbReference type="AlphaFoldDB" id="A0A3L8PWN4"/>
<dbReference type="EMBL" id="QZEI01000046">
    <property type="protein sequence ID" value="RLV59033.1"/>
    <property type="molecule type" value="Genomic_DNA"/>
</dbReference>
<comment type="caution">
    <text evidence="2">The sequence shown here is derived from an EMBL/GenBank/DDBJ whole genome shotgun (WGS) entry which is preliminary data.</text>
</comment>
<organism evidence="2 3">
    <name type="scientific">Parashewanella curva</name>
    <dbReference type="NCBI Taxonomy" id="2338552"/>
    <lineage>
        <taxon>Bacteria</taxon>
        <taxon>Pseudomonadati</taxon>
        <taxon>Pseudomonadota</taxon>
        <taxon>Gammaproteobacteria</taxon>
        <taxon>Alteromonadales</taxon>
        <taxon>Shewanellaceae</taxon>
        <taxon>Parashewanella</taxon>
    </lineage>
</organism>
<protein>
    <submittedName>
        <fullName evidence="2">Uncharacterized protein</fullName>
    </submittedName>
</protein>
<sequence length="175" mass="19508">MKLFSKFMHVSLLALSGLTCSHLWAAEPTQCKTIPSVVDDGNADGSVEHPFLISSMQEIDITNAKAGDNTYFVFNKNTKDLPAYLAAIIPNPKQNITIEERKNCPPTQDNFDVKGMTVFKSNELGRILLSYVEDTKSDSNYWFKVHANTDVSGVGFLPMLQDDSLTLQDVLNFQK</sequence>